<keyword evidence="2" id="KW-1185">Reference proteome</keyword>
<comment type="caution">
    <text evidence="1">The sequence shown here is derived from an EMBL/GenBank/DDBJ whole genome shotgun (WGS) entry which is preliminary data.</text>
</comment>
<name>A0ACB6QWT1_9PLEO</name>
<evidence type="ECO:0000313" key="1">
    <source>
        <dbReference type="EMBL" id="KAF2471489.1"/>
    </source>
</evidence>
<dbReference type="EMBL" id="MU003505">
    <property type="protein sequence ID" value="KAF2471489.1"/>
    <property type="molecule type" value="Genomic_DNA"/>
</dbReference>
<evidence type="ECO:0000313" key="2">
    <source>
        <dbReference type="Proteomes" id="UP000799755"/>
    </source>
</evidence>
<organism evidence="1 2">
    <name type="scientific">Lindgomyces ingoldianus</name>
    <dbReference type="NCBI Taxonomy" id="673940"/>
    <lineage>
        <taxon>Eukaryota</taxon>
        <taxon>Fungi</taxon>
        <taxon>Dikarya</taxon>
        <taxon>Ascomycota</taxon>
        <taxon>Pezizomycotina</taxon>
        <taxon>Dothideomycetes</taxon>
        <taxon>Pleosporomycetidae</taxon>
        <taxon>Pleosporales</taxon>
        <taxon>Lindgomycetaceae</taxon>
        <taxon>Lindgomyces</taxon>
    </lineage>
</organism>
<reference evidence="1" key="1">
    <citation type="journal article" date="2020" name="Stud. Mycol.">
        <title>101 Dothideomycetes genomes: a test case for predicting lifestyles and emergence of pathogens.</title>
        <authorList>
            <person name="Haridas S."/>
            <person name="Albert R."/>
            <person name="Binder M."/>
            <person name="Bloem J."/>
            <person name="Labutti K."/>
            <person name="Salamov A."/>
            <person name="Andreopoulos B."/>
            <person name="Baker S."/>
            <person name="Barry K."/>
            <person name="Bills G."/>
            <person name="Bluhm B."/>
            <person name="Cannon C."/>
            <person name="Castanera R."/>
            <person name="Culley D."/>
            <person name="Daum C."/>
            <person name="Ezra D."/>
            <person name="Gonzalez J."/>
            <person name="Henrissat B."/>
            <person name="Kuo A."/>
            <person name="Liang C."/>
            <person name="Lipzen A."/>
            <person name="Lutzoni F."/>
            <person name="Magnuson J."/>
            <person name="Mondo S."/>
            <person name="Nolan M."/>
            <person name="Ohm R."/>
            <person name="Pangilinan J."/>
            <person name="Park H.-J."/>
            <person name="Ramirez L."/>
            <person name="Alfaro M."/>
            <person name="Sun H."/>
            <person name="Tritt A."/>
            <person name="Yoshinaga Y."/>
            <person name="Zwiers L.-H."/>
            <person name="Turgeon B."/>
            <person name="Goodwin S."/>
            <person name="Spatafora J."/>
            <person name="Crous P."/>
            <person name="Grigoriev I."/>
        </authorList>
    </citation>
    <scope>NUCLEOTIDE SEQUENCE</scope>
    <source>
        <strain evidence="1">ATCC 200398</strain>
    </source>
</reference>
<proteinExistence type="predicted"/>
<dbReference type="Proteomes" id="UP000799755">
    <property type="component" value="Unassembled WGS sequence"/>
</dbReference>
<protein>
    <submittedName>
        <fullName evidence="1">Uncharacterized protein</fullName>
    </submittedName>
</protein>
<gene>
    <name evidence="1" type="ORF">BDR25DRAFT_354744</name>
</gene>
<accession>A0ACB6QWT1</accession>
<sequence>MLQADRKNKSRATRAEQKKGSINQYNQSSSHTSYPNPSFISGSPETVLQSDTGDETRYRQQEPYQ</sequence>